<dbReference type="Proteomes" id="UP000831537">
    <property type="component" value="Chromosome"/>
</dbReference>
<evidence type="ECO:0000313" key="6">
    <source>
        <dbReference type="Proteomes" id="UP000831537"/>
    </source>
</evidence>
<dbReference type="GO" id="GO:0070205">
    <property type="term" value="F:2-succinyl-6-hydroxy-2,4-cyclohexadiene-1-carboxylate synthase activity"/>
    <property type="evidence" value="ECO:0007669"/>
    <property type="project" value="UniProtKB-EC"/>
</dbReference>
<proteinExistence type="inferred from homology"/>
<dbReference type="InterPro" id="IPR022485">
    <property type="entry name" value="SHCHC_synthase_MenH"/>
</dbReference>
<dbReference type="Gene3D" id="3.40.50.1820">
    <property type="entry name" value="alpha/beta hydrolase"/>
    <property type="match status" value="1"/>
</dbReference>
<comment type="subunit">
    <text evidence="3">Monomer.</text>
</comment>
<dbReference type="Pfam" id="PF00561">
    <property type="entry name" value="Abhydrolase_1"/>
    <property type="match status" value="1"/>
</dbReference>
<evidence type="ECO:0000313" key="5">
    <source>
        <dbReference type="EMBL" id="UOQ85349.1"/>
    </source>
</evidence>
<reference evidence="5 6" key="1">
    <citation type="submission" date="2022-04" db="EMBL/GenBank/DDBJ databases">
        <title>Gracilibacillus sp. isolated from saltern.</title>
        <authorList>
            <person name="Won M."/>
            <person name="Lee C.-M."/>
            <person name="Woen H.-Y."/>
            <person name="Kwon S.-W."/>
        </authorList>
    </citation>
    <scope>NUCLEOTIDE SEQUENCE [LARGE SCALE GENOMIC DNA]</scope>
    <source>
        <strain evidence="5 6">SSPM10-3</strain>
    </source>
</reference>
<evidence type="ECO:0000256" key="3">
    <source>
        <dbReference type="HAMAP-Rule" id="MF_01660"/>
    </source>
</evidence>
<comment type="similarity">
    <text evidence="3">Belongs to the AB hydrolase superfamily. MenH family.</text>
</comment>
<protein>
    <recommendedName>
        <fullName evidence="3">Putative 2-succinyl-6-hydroxy-2,4-cyclohexadiene-1-carboxylate synthase</fullName>
        <shortName evidence="3">SHCHC synthase</shortName>
        <ecNumber evidence="3">4.2.99.20</ecNumber>
    </recommendedName>
</protein>
<evidence type="ECO:0000256" key="1">
    <source>
        <dbReference type="ARBA" id="ARBA00022428"/>
    </source>
</evidence>
<accession>A0ABY4GMA3</accession>
<dbReference type="RefSeq" id="WP_244744198.1">
    <property type="nucleotide sequence ID" value="NZ_CP095071.1"/>
</dbReference>
<comment type="pathway">
    <text evidence="3">Quinol/quinone metabolism; 1,4-dihydroxy-2-naphthoate biosynthesis; 1,4-dihydroxy-2-naphthoate from chorismate: step 3/7.</text>
</comment>
<dbReference type="HAMAP" id="MF_01660">
    <property type="entry name" value="MenH"/>
    <property type="match status" value="1"/>
</dbReference>
<dbReference type="PRINTS" id="PR00111">
    <property type="entry name" value="ABHYDROLASE"/>
</dbReference>
<organism evidence="5 6">
    <name type="scientific">Gracilibacillus salinarum</name>
    <dbReference type="NCBI Taxonomy" id="2932255"/>
    <lineage>
        <taxon>Bacteria</taxon>
        <taxon>Bacillati</taxon>
        <taxon>Bacillota</taxon>
        <taxon>Bacilli</taxon>
        <taxon>Bacillales</taxon>
        <taxon>Bacillaceae</taxon>
        <taxon>Gracilibacillus</taxon>
    </lineage>
</organism>
<sequence length="270" mass="31187">MYIRDFWLESYGEGEPVVFFHGFTGSAQTWQFIRELIPDRQLIFVDLPGHGKTNAKVDSLEECCHQLQKVFRQLKVELFDLVGYSMGGRTALTFVSLYPDMIRSLLLESASPGLANDVERETRFQKDLELASFIRSHSLDEFVEKWENIPLFVSQKQLPESVQQMVRLERLSHTREGLAMSLESMGTGKMASCWKMLGQIEMPVLLLAGEWDNKFININQEMLKLMPNSEYKLIEQAGHAIHVEQSRIFGTIVEEFINKRRSSNDSRMDK</sequence>
<keyword evidence="6" id="KW-1185">Reference proteome</keyword>
<dbReference type="PANTHER" id="PTHR42916:SF1">
    <property type="entry name" value="PROTEIN PHYLLO, CHLOROPLASTIC"/>
    <property type="match status" value="1"/>
</dbReference>
<dbReference type="NCBIfam" id="TIGR03695">
    <property type="entry name" value="menH_SHCHC"/>
    <property type="match status" value="1"/>
</dbReference>
<dbReference type="SUPFAM" id="SSF53474">
    <property type="entry name" value="alpha/beta-Hydrolases"/>
    <property type="match status" value="1"/>
</dbReference>
<gene>
    <name evidence="3 5" type="primary">menH</name>
    <name evidence="5" type="ORF">MUN87_00115</name>
</gene>
<feature type="domain" description="AB hydrolase-1" evidence="4">
    <location>
        <begin position="16"/>
        <end position="244"/>
    </location>
</feature>
<evidence type="ECO:0000256" key="2">
    <source>
        <dbReference type="ARBA" id="ARBA00023239"/>
    </source>
</evidence>
<dbReference type="InterPro" id="IPR029058">
    <property type="entry name" value="AB_hydrolase_fold"/>
</dbReference>
<comment type="function">
    <text evidence="3">Catalyzes a proton abstraction reaction that results in 2,5-elimination of pyruvate from 2-succinyl-5-enolpyruvyl-6-hydroxy-3-cyclohexene-1-carboxylate (SEPHCHC) and the formation of 2-succinyl-6-hydroxy-2,4-cyclohexadiene-1-carboxylate (SHCHC).</text>
</comment>
<dbReference type="EC" id="4.2.99.20" evidence="3"/>
<evidence type="ECO:0000259" key="4">
    <source>
        <dbReference type="Pfam" id="PF00561"/>
    </source>
</evidence>
<comment type="catalytic activity">
    <reaction evidence="3">
        <text>5-enolpyruvoyl-6-hydroxy-2-succinyl-cyclohex-3-ene-1-carboxylate = (1R,6R)-6-hydroxy-2-succinyl-cyclohexa-2,4-diene-1-carboxylate + pyruvate</text>
        <dbReference type="Rhea" id="RHEA:25597"/>
        <dbReference type="ChEBI" id="CHEBI:15361"/>
        <dbReference type="ChEBI" id="CHEBI:58689"/>
        <dbReference type="ChEBI" id="CHEBI:58818"/>
        <dbReference type="EC" id="4.2.99.20"/>
    </reaction>
</comment>
<dbReference type="InterPro" id="IPR000073">
    <property type="entry name" value="AB_hydrolase_1"/>
</dbReference>
<keyword evidence="2 3" id="KW-0456">Lyase</keyword>
<keyword evidence="1 3" id="KW-0474">Menaquinone biosynthesis</keyword>
<dbReference type="EMBL" id="CP095071">
    <property type="protein sequence ID" value="UOQ85349.1"/>
    <property type="molecule type" value="Genomic_DNA"/>
</dbReference>
<dbReference type="PANTHER" id="PTHR42916">
    <property type="entry name" value="2-SUCCINYL-5-ENOLPYRUVYL-6-HYDROXY-3-CYCLOHEXENE-1-CARBOXYLATE SYNTHASE"/>
    <property type="match status" value="1"/>
</dbReference>
<comment type="pathway">
    <text evidence="3">Quinol/quinone metabolism; menaquinone biosynthesis.</text>
</comment>
<name>A0ABY4GMA3_9BACI</name>